<protein>
    <recommendedName>
        <fullName evidence="2">ATP-grasp domain-containing protein</fullName>
    </recommendedName>
</protein>
<dbReference type="EMBL" id="BARS01003826">
    <property type="protein sequence ID" value="GAF68870.1"/>
    <property type="molecule type" value="Genomic_DNA"/>
</dbReference>
<comment type="caution">
    <text evidence="1">The sequence shown here is derived from an EMBL/GenBank/DDBJ whole genome shotgun (WGS) entry which is preliminary data.</text>
</comment>
<feature type="non-terminal residue" evidence="1">
    <location>
        <position position="1"/>
    </location>
</feature>
<name>X0SYH6_9ZZZZ</name>
<dbReference type="AlphaFoldDB" id="X0SYH6"/>
<gene>
    <name evidence="1" type="ORF">S01H1_07418</name>
</gene>
<organism evidence="1">
    <name type="scientific">marine sediment metagenome</name>
    <dbReference type="NCBI Taxonomy" id="412755"/>
    <lineage>
        <taxon>unclassified sequences</taxon>
        <taxon>metagenomes</taxon>
        <taxon>ecological metagenomes</taxon>
    </lineage>
</organism>
<evidence type="ECO:0000313" key="1">
    <source>
        <dbReference type="EMBL" id="GAF68870.1"/>
    </source>
</evidence>
<reference evidence="1" key="1">
    <citation type="journal article" date="2014" name="Front. Microbiol.">
        <title>High frequency of phylogenetically diverse reductive dehalogenase-homologous genes in deep subseafloor sedimentary metagenomes.</title>
        <authorList>
            <person name="Kawai M."/>
            <person name="Futagami T."/>
            <person name="Toyoda A."/>
            <person name="Takaki Y."/>
            <person name="Nishi S."/>
            <person name="Hori S."/>
            <person name="Arai W."/>
            <person name="Tsubouchi T."/>
            <person name="Morono Y."/>
            <person name="Uchiyama I."/>
            <person name="Ito T."/>
            <person name="Fujiyama A."/>
            <person name="Inagaki F."/>
            <person name="Takami H."/>
        </authorList>
    </citation>
    <scope>NUCLEOTIDE SEQUENCE</scope>
    <source>
        <strain evidence="1">Expedition CK06-06</strain>
    </source>
</reference>
<sequence>EVEKVFPFPPIIKPVSPWETWATKYGLKGAGIFEVSEEDFEKGINYFVRRLTMYSEAIDGYKFEIAASVTSEKARTLIGKEITEFIIPE</sequence>
<accession>X0SYH6</accession>
<proteinExistence type="predicted"/>
<evidence type="ECO:0008006" key="2">
    <source>
        <dbReference type="Google" id="ProtNLM"/>
    </source>
</evidence>